<name>A0A143BI65_9BACT</name>
<feature type="compositionally biased region" description="Low complexity" evidence="1">
    <location>
        <begin position="94"/>
        <end position="120"/>
    </location>
</feature>
<dbReference type="EMBL" id="CP011454">
    <property type="protein sequence ID" value="AMW04698.1"/>
    <property type="molecule type" value="Genomic_DNA"/>
</dbReference>
<dbReference type="InterPro" id="IPR007055">
    <property type="entry name" value="BON_dom"/>
</dbReference>
<dbReference type="KEGG" id="gph:GEMMAAP_07270"/>
<dbReference type="eggNOG" id="ENOG50343V1">
    <property type="taxonomic scope" value="Bacteria"/>
</dbReference>
<feature type="region of interest" description="Disordered" evidence="1">
    <location>
        <begin position="43"/>
        <end position="121"/>
    </location>
</feature>
<evidence type="ECO:0000259" key="2">
    <source>
        <dbReference type="PROSITE" id="PS50914"/>
    </source>
</evidence>
<sequence length="196" mass="21271">MARGRRSGASRSGQLLLVALGAVAGLAIGMAIADRAGGMDGLLRRKTSRRQRRHREDGWRGDERRSQTFDELEDDDSELAPEAISHLHLRGRYPEPSSRSSHPSESYRTPPRRPVVPAATSGVDPVELEERVLEVFRNDLLLAERTIDIGANDEGVIELTGWVEAASEAEYAVVLAKGVPDVAAVVSLLAVSGQKL</sequence>
<gene>
    <name evidence="3" type="ORF">GEMMAAP_07270</name>
</gene>
<organism evidence="3 4">
    <name type="scientific">Gemmatimonas phototrophica</name>
    <dbReference type="NCBI Taxonomy" id="1379270"/>
    <lineage>
        <taxon>Bacteria</taxon>
        <taxon>Pseudomonadati</taxon>
        <taxon>Gemmatimonadota</taxon>
        <taxon>Gemmatimonadia</taxon>
        <taxon>Gemmatimonadales</taxon>
        <taxon>Gemmatimonadaceae</taxon>
        <taxon>Gemmatimonas</taxon>
    </lineage>
</organism>
<evidence type="ECO:0000256" key="1">
    <source>
        <dbReference type="SAM" id="MobiDB-lite"/>
    </source>
</evidence>
<protein>
    <recommendedName>
        <fullName evidence="2">BON domain-containing protein</fullName>
    </recommendedName>
</protein>
<evidence type="ECO:0000313" key="3">
    <source>
        <dbReference type="EMBL" id="AMW04698.1"/>
    </source>
</evidence>
<feature type="compositionally biased region" description="Basic and acidic residues" evidence="1">
    <location>
        <begin position="54"/>
        <end position="68"/>
    </location>
</feature>
<feature type="domain" description="BON" evidence="2">
    <location>
        <begin position="124"/>
        <end position="193"/>
    </location>
</feature>
<evidence type="ECO:0000313" key="4">
    <source>
        <dbReference type="Proteomes" id="UP000076404"/>
    </source>
</evidence>
<dbReference type="PROSITE" id="PS50914">
    <property type="entry name" value="BON"/>
    <property type="match status" value="1"/>
</dbReference>
<reference evidence="3 4" key="1">
    <citation type="journal article" date="2014" name="Proc. Natl. Acad. Sci. U.S.A.">
        <title>Functional type 2 photosynthetic reaction centers found in the rare bacterial phylum Gemmatimonadetes.</title>
        <authorList>
            <person name="Zeng Y."/>
            <person name="Feng F."/>
            <person name="Medova H."/>
            <person name="Dean J."/>
            <person name="Koblizek M."/>
        </authorList>
    </citation>
    <scope>NUCLEOTIDE SEQUENCE [LARGE SCALE GENOMIC DNA]</scope>
    <source>
        <strain evidence="3 4">AP64</strain>
    </source>
</reference>
<dbReference type="Proteomes" id="UP000076404">
    <property type="component" value="Chromosome"/>
</dbReference>
<feature type="compositionally biased region" description="Basic residues" evidence="1">
    <location>
        <begin position="44"/>
        <end position="53"/>
    </location>
</feature>
<proteinExistence type="predicted"/>
<dbReference type="Pfam" id="PF04972">
    <property type="entry name" value="BON"/>
    <property type="match status" value="1"/>
</dbReference>
<dbReference type="AlphaFoldDB" id="A0A143BI65"/>
<accession>A0A143BI65</accession>
<keyword evidence="4" id="KW-1185">Reference proteome</keyword>
<reference evidence="3 4" key="2">
    <citation type="journal article" date="2016" name="Environ. Microbiol. Rep.">
        <title>Metagenomic evidence for the presence of phototrophic Gemmatimonadetes bacteria in diverse environments.</title>
        <authorList>
            <person name="Zeng Y."/>
            <person name="Baumbach J."/>
            <person name="Barbosa E.G."/>
            <person name="Azevedo V."/>
            <person name="Zhang C."/>
            <person name="Koblizek M."/>
        </authorList>
    </citation>
    <scope>NUCLEOTIDE SEQUENCE [LARGE SCALE GENOMIC DNA]</scope>
    <source>
        <strain evidence="3 4">AP64</strain>
    </source>
</reference>
<dbReference type="STRING" id="1379270.GEMMAAP_07270"/>
<feature type="compositionally biased region" description="Acidic residues" evidence="1">
    <location>
        <begin position="70"/>
        <end position="79"/>
    </location>
</feature>